<evidence type="ECO:0000313" key="3">
    <source>
        <dbReference type="Proteomes" id="UP000027586"/>
    </source>
</evidence>
<proteinExistence type="predicted"/>
<feature type="domain" description="Methyltransferase" evidence="1">
    <location>
        <begin position="156"/>
        <end position="306"/>
    </location>
</feature>
<evidence type="ECO:0000313" key="2">
    <source>
        <dbReference type="EMBL" id="CDH60805.1"/>
    </source>
</evidence>
<gene>
    <name evidence="2" type="ORF">LCOR_11584.1</name>
</gene>
<accession>A0A068SFK8</accession>
<dbReference type="VEuPathDB" id="FungiDB:LCOR_11584.1"/>
<dbReference type="InterPro" id="IPR052220">
    <property type="entry name" value="METTL25"/>
</dbReference>
<dbReference type="Proteomes" id="UP000027586">
    <property type="component" value="Unassembled WGS sequence"/>
</dbReference>
<dbReference type="Pfam" id="PF13679">
    <property type="entry name" value="Methyltransf_32"/>
    <property type="match status" value="1"/>
</dbReference>
<protein>
    <submittedName>
        <fullName evidence="2">Protein rrnad1</fullName>
    </submittedName>
</protein>
<dbReference type="Gene3D" id="3.40.50.150">
    <property type="entry name" value="Vaccinia Virus protein VP39"/>
    <property type="match status" value="1"/>
</dbReference>
<organism evidence="2 3">
    <name type="scientific">Lichtheimia corymbifera JMRC:FSU:9682</name>
    <dbReference type="NCBI Taxonomy" id="1263082"/>
    <lineage>
        <taxon>Eukaryota</taxon>
        <taxon>Fungi</taxon>
        <taxon>Fungi incertae sedis</taxon>
        <taxon>Mucoromycota</taxon>
        <taxon>Mucoromycotina</taxon>
        <taxon>Mucoromycetes</taxon>
        <taxon>Mucorales</taxon>
        <taxon>Lichtheimiaceae</taxon>
        <taxon>Lichtheimia</taxon>
    </lineage>
</organism>
<dbReference type="PANTHER" id="PTHR12496:SF0">
    <property type="entry name" value="METHYLTRANSFERASE DOMAIN-CONTAINING PROTEIN"/>
    <property type="match status" value="1"/>
</dbReference>
<dbReference type="InterPro" id="IPR025714">
    <property type="entry name" value="Methyltranfer_dom"/>
</dbReference>
<reference evidence="2" key="1">
    <citation type="submission" date="2013-08" db="EMBL/GenBank/DDBJ databases">
        <title>Gene expansion shapes genome architecture in the human pathogen Lichtheimia corymbifera: an evolutionary genomics analysis in the ancient terrestrial Mucorales (Mucoromycotina).</title>
        <authorList>
            <person name="Schwartze V.U."/>
            <person name="Winter S."/>
            <person name="Shelest E."/>
            <person name="Marcet-Houben M."/>
            <person name="Horn F."/>
            <person name="Wehner S."/>
            <person name="Hoffmann K."/>
            <person name="Riege K."/>
            <person name="Sammeth M."/>
            <person name="Nowrousian M."/>
            <person name="Valiante V."/>
            <person name="Linde J."/>
            <person name="Jacobsen I.D."/>
            <person name="Marz M."/>
            <person name="Brakhage A.A."/>
            <person name="Gabaldon T."/>
            <person name="Bocker S."/>
            <person name="Voigt K."/>
        </authorList>
    </citation>
    <scope>NUCLEOTIDE SEQUENCE [LARGE SCALE GENOMIC DNA]</scope>
    <source>
        <strain evidence="2">FSU 9682</strain>
    </source>
</reference>
<dbReference type="PANTHER" id="PTHR12496">
    <property type="entry name" value="CGI-41 METHYLTRANSFERASE"/>
    <property type="match status" value="1"/>
</dbReference>
<dbReference type="AlphaFoldDB" id="A0A068SFK8"/>
<name>A0A068SFK8_9FUNG</name>
<keyword evidence="3" id="KW-1185">Reference proteome</keyword>
<sequence>MADLPDRELYLPEKYSHLTPHEYVKTLIAFVKQYDHLINIHIVNFITTDQWQLLDPEWQTALLPTDVNNEDDWIQQLINITSGNTENVGILCICIPHHMQHSNHRQYDIGYMARFIERICSAYTGYGVTTRIPFRLLNDVDVCQLEQDYQRGMNDKKIHEVGFMSTLIDRVATRRNIDSVMDLGAGQGYLARAIAWKYGLRVLAVDGSEVQTCGAKRIDHNILKRTSKQNGQVHHVTEMVTPENISGILSNWQTSNGQHKDTMEPWLLCGLHACGDLSSLMLRLFAESDEMGSLVNVGCCHHFLTQEEGFPMSSFVNKELGYQQTSTAHMLACQTPSRWTDRAEETLKSFEHHFFRALLQHIMVEKGLTPVDKAPIVGRLNKKKDFISFPIYVRAALKRFGLPEDTISAQEAEAYYEKYKNHKQIDKQIAVLWTIRVLLAPVLESIILMDRWLYLKESLLQYPDTKTKGVWMWPLFDPIISPRNTVIVASK</sequence>
<dbReference type="EMBL" id="CBTN010000108">
    <property type="protein sequence ID" value="CDH60805.1"/>
    <property type="molecule type" value="Genomic_DNA"/>
</dbReference>
<dbReference type="SUPFAM" id="SSF53335">
    <property type="entry name" value="S-adenosyl-L-methionine-dependent methyltransferases"/>
    <property type="match status" value="1"/>
</dbReference>
<evidence type="ECO:0000259" key="1">
    <source>
        <dbReference type="Pfam" id="PF13679"/>
    </source>
</evidence>
<comment type="caution">
    <text evidence="2">The sequence shown here is derived from an EMBL/GenBank/DDBJ whole genome shotgun (WGS) entry which is preliminary data.</text>
</comment>
<dbReference type="OrthoDB" id="10258156at2759"/>
<dbReference type="STRING" id="1263082.A0A068SFK8"/>
<dbReference type="InterPro" id="IPR029063">
    <property type="entry name" value="SAM-dependent_MTases_sf"/>
</dbReference>